<dbReference type="Gene3D" id="1.20.1720.10">
    <property type="entry name" value="Multidrug resistance protein D"/>
    <property type="match status" value="1"/>
</dbReference>
<evidence type="ECO:0000256" key="1">
    <source>
        <dbReference type="SAM" id="Phobius"/>
    </source>
</evidence>
<proteinExistence type="predicted"/>
<dbReference type="OrthoDB" id="9800416at2"/>
<protein>
    <recommendedName>
        <fullName evidence="4">Major facilitator superfamily (MFS) profile domain-containing protein</fullName>
    </recommendedName>
</protein>
<keyword evidence="1" id="KW-0472">Membrane</keyword>
<keyword evidence="1" id="KW-0812">Transmembrane</keyword>
<organism evidence="2 3">
    <name type="scientific">Sphingobium indicum BiD32</name>
    <dbReference type="NCBI Taxonomy" id="1301087"/>
    <lineage>
        <taxon>Bacteria</taxon>
        <taxon>Pseudomonadati</taxon>
        <taxon>Pseudomonadota</taxon>
        <taxon>Alphaproteobacteria</taxon>
        <taxon>Sphingomonadales</taxon>
        <taxon>Sphingomonadaceae</taxon>
        <taxon>Sphingobium</taxon>
    </lineage>
</organism>
<dbReference type="Proteomes" id="UP000013201">
    <property type="component" value="Unassembled WGS sequence"/>
</dbReference>
<keyword evidence="3" id="KW-1185">Reference proteome</keyword>
<evidence type="ECO:0000313" key="2">
    <source>
        <dbReference type="EMBL" id="CCW19056.1"/>
    </source>
</evidence>
<evidence type="ECO:0000313" key="3">
    <source>
        <dbReference type="Proteomes" id="UP000013201"/>
    </source>
</evidence>
<reference evidence="2 3" key="1">
    <citation type="submission" date="2013-03" db="EMBL/GenBank/DDBJ databases">
        <authorList>
            <person name="Le V."/>
        </authorList>
    </citation>
    <scope>NUCLEOTIDE SEQUENCE [LARGE SCALE GENOMIC DNA]</scope>
    <source>
        <strain evidence="2 3">BiD32</strain>
    </source>
</reference>
<feature type="transmembrane region" description="Helical" evidence="1">
    <location>
        <begin position="86"/>
        <end position="106"/>
    </location>
</feature>
<sequence length="109" mass="10729">MIGTGSTAVMVLLCLSGWAGAWTLLPLLFLSNACYGLLGPHASHEALVPMGSMAGIAAAVLRSCQMLLGAAAGSVAIALAPVGPAVGMSLTMLAAALASLISIRVARPA</sequence>
<gene>
    <name evidence="2" type="ORF">EBBID32_34180</name>
</gene>
<keyword evidence="1" id="KW-1133">Transmembrane helix</keyword>
<dbReference type="AlphaFoldDB" id="N1MQ47"/>
<dbReference type="EMBL" id="CAVK010000170">
    <property type="protein sequence ID" value="CCW19056.1"/>
    <property type="molecule type" value="Genomic_DNA"/>
</dbReference>
<accession>N1MQ47</accession>
<comment type="caution">
    <text evidence="2">The sequence shown here is derived from an EMBL/GenBank/DDBJ whole genome shotgun (WGS) entry which is preliminary data.</text>
</comment>
<reference evidence="3" key="2">
    <citation type="submission" date="2013-04" db="EMBL/GenBank/DDBJ databases">
        <title>Bisphenol A degrading Sphingobium sp. strain BiD32.</title>
        <authorList>
            <person name="Nielsen J.L."/>
            <person name="Zhou N.A."/>
            <person name="Kjeldal H."/>
        </authorList>
    </citation>
    <scope>NUCLEOTIDE SEQUENCE [LARGE SCALE GENOMIC DNA]</scope>
    <source>
        <strain evidence="3">BiD32</strain>
    </source>
</reference>
<name>N1MQ47_9SPHN</name>
<evidence type="ECO:0008006" key="4">
    <source>
        <dbReference type="Google" id="ProtNLM"/>
    </source>
</evidence>